<accession>A0AAV4Q581</accession>
<reference evidence="1 2" key="1">
    <citation type="submission" date="2021-06" db="EMBL/GenBank/DDBJ databases">
        <title>Caerostris extrusa draft genome.</title>
        <authorList>
            <person name="Kono N."/>
            <person name="Arakawa K."/>
        </authorList>
    </citation>
    <scope>NUCLEOTIDE SEQUENCE [LARGE SCALE GENOMIC DNA]</scope>
</reference>
<sequence>MISLNLAGSFSEISSTEIFEENTEQSYDYSCTLKSNAGAQRANKKRPPIIPLTSHPICSDKPIVRQLLKLKDLGKTPVCMFCKIHTGDTIPYNTNCQRFEI</sequence>
<proteinExistence type="predicted"/>
<keyword evidence="2" id="KW-1185">Reference proteome</keyword>
<dbReference type="Proteomes" id="UP001054945">
    <property type="component" value="Unassembled WGS sequence"/>
</dbReference>
<organism evidence="1 2">
    <name type="scientific">Caerostris extrusa</name>
    <name type="common">Bark spider</name>
    <name type="synonym">Caerostris bankana</name>
    <dbReference type="NCBI Taxonomy" id="172846"/>
    <lineage>
        <taxon>Eukaryota</taxon>
        <taxon>Metazoa</taxon>
        <taxon>Ecdysozoa</taxon>
        <taxon>Arthropoda</taxon>
        <taxon>Chelicerata</taxon>
        <taxon>Arachnida</taxon>
        <taxon>Araneae</taxon>
        <taxon>Araneomorphae</taxon>
        <taxon>Entelegynae</taxon>
        <taxon>Araneoidea</taxon>
        <taxon>Araneidae</taxon>
        <taxon>Caerostris</taxon>
    </lineage>
</organism>
<comment type="caution">
    <text evidence="1">The sequence shown here is derived from an EMBL/GenBank/DDBJ whole genome shotgun (WGS) entry which is preliminary data.</text>
</comment>
<evidence type="ECO:0000313" key="2">
    <source>
        <dbReference type="Proteomes" id="UP001054945"/>
    </source>
</evidence>
<dbReference type="AlphaFoldDB" id="A0AAV4Q581"/>
<dbReference type="EMBL" id="BPLR01005559">
    <property type="protein sequence ID" value="GIY03266.1"/>
    <property type="molecule type" value="Genomic_DNA"/>
</dbReference>
<name>A0AAV4Q581_CAEEX</name>
<evidence type="ECO:0000313" key="1">
    <source>
        <dbReference type="EMBL" id="GIY03266.1"/>
    </source>
</evidence>
<gene>
    <name evidence="1" type="ORF">CEXT_121241</name>
</gene>
<protein>
    <submittedName>
        <fullName evidence="1">Uncharacterized protein</fullName>
    </submittedName>
</protein>